<keyword evidence="3" id="KW-1185">Reference proteome</keyword>
<dbReference type="InParanoid" id="B0DLK1"/>
<dbReference type="RefSeq" id="XP_001884753.1">
    <property type="nucleotide sequence ID" value="XM_001884718.1"/>
</dbReference>
<dbReference type="AlphaFoldDB" id="B0DLK1"/>
<feature type="compositionally biased region" description="Basic and acidic residues" evidence="1">
    <location>
        <begin position="80"/>
        <end position="91"/>
    </location>
</feature>
<feature type="compositionally biased region" description="Basic and acidic residues" evidence="1">
    <location>
        <begin position="114"/>
        <end position="123"/>
    </location>
</feature>
<dbReference type="HOGENOM" id="CLU_607000_0_0_1"/>
<dbReference type="Proteomes" id="UP000001194">
    <property type="component" value="Unassembled WGS sequence"/>
</dbReference>
<dbReference type="OrthoDB" id="3126596at2759"/>
<evidence type="ECO:0000256" key="1">
    <source>
        <dbReference type="SAM" id="MobiDB-lite"/>
    </source>
</evidence>
<evidence type="ECO:0000313" key="2">
    <source>
        <dbReference type="EMBL" id="EDR04581.1"/>
    </source>
</evidence>
<evidence type="ECO:0000313" key="3">
    <source>
        <dbReference type="Proteomes" id="UP000001194"/>
    </source>
</evidence>
<feature type="compositionally biased region" description="Pro residues" evidence="1">
    <location>
        <begin position="24"/>
        <end position="38"/>
    </location>
</feature>
<protein>
    <submittedName>
        <fullName evidence="2">Predicted protein</fullName>
    </submittedName>
</protein>
<dbReference type="KEGG" id="lbc:LACBIDRAFT_330518"/>
<gene>
    <name evidence="2" type="ORF">LACBIDRAFT_330518</name>
</gene>
<dbReference type="GeneID" id="6080339"/>
<reference evidence="2 3" key="1">
    <citation type="journal article" date="2008" name="Nature">
        <title>The genome of Laccaria bicolor provides insights into mycorrhizal symbiosis.</title>
        <authorList>
            <person name="Martin F."/>
            <person name="Aerts A."/>
            <person name="Ahren D."/>
            <person name="Brun A."/>
            <person name="Danchin E.G.J."/>
            <person name="Duchaussoy F."/>
            <person name="Gibon J."/>
            <person name="Kohler A."/>
            <person name="Lindquist E."/>
            <person name="Pereda V."/>
            <person name="Salamov A."/>
            <person name="Shapiro H.J."/>
            <person name="Wuyts J."/>
            <person name="Blaudez D."/>
            <person name="Buee M."/>
            <person name="Brokstein P."/>
            <person name="Canbaeck B."/>
            <person name="Cohen D."/>
            <person name="Courty P.E."/>
            <person name="Coutinho P.M."/>
            <person name="Delaruelle C."/>
            <person name="Detter J.C."/>
            <person name="Deveau A."/>
            <person name="DiFazio S."/>
            <person name="Duplessis S."/>
            <person name="Fraissinet-Tachet L."/>
            <person name="Lucic E."/>
            <person name="Frey-Klett P."/>
            <person name="Fourrey C."/>
            <person name="Feussner I."/>
            <person name="Gay G."/>
            <person name="Grimwood J."/>
            <person name="Hoegger P.J."/>
            <person name="Jain P."/>
            <person name="Kilaru S."/>
            <person name="Labbe J."/>
            <person name="Lin Y.C."/>
            <person name="Legue V."/>
            <person name="Le Tacon F."/>
            <person name="Marmeisse R."/>
            <person name="Melayah D."/>
            <person name="Montanini B."/>
            <person name="Muratet M."/>
            <person name="Nehls U."/>
            <person name="Niculita-Hirzel H."/>
            <person name="Oudot-Le Secq M.P."/>
            <person name="Peter M."/>
            <person name="Quesneville H."/>
            <person name="Rajashekar B."/>
            <person name="Reich M."/>
            <person name="Rouhier N."/>
            <person name="Schmutz J."/>
            <person name="Yin T."/>
            <person name="Chalot M."/>
            <person name="Henrissat B."/>
            <person name="Kuees U."/>
            <person name="Lucas S."/>
            <person name="Van de Peer Y."/>
            <person name="Podila G.K."/>
            <person name="Polle A."/>
            <person name="Pukkila P.J."/>
            <person name="Richardson P.M."/>
            <person name="Rouze P."/>
            <person name="Sanders I.R."/>
            <person name="Stajich J.E."/>
            <person name="Tunlid A."/>
            <person name="Tuskan G."/>
            <person name="Grigoriev I.V."/>
        </authorList>
    </citation>
    <scope>NUCLEOTIDE SEQUENCE [LARGE SCALE GENOMIC DNA]</scope>
    <source>
        <strain evidence="3">S238N-H82 / ATCC MYA-4686</strain>
    </source>
</reference>
<name>B0DLK1_LACBS</name>
<organism evidence="3">
    <name type="scientific">Laccaria bicolor (strain S238N-H82 / ATCC MYA-4686)</name>
    <name type="common">Bicoloured deceiver</name>
    <name type="synonym">Laccaria laccata var. bicolor</name>
    <dbReference type="NCBI Taxonomy" id="486041"/>
    <lineage>
        <taxon>Eukaryota</taxon>
        <taxon>Fungi</taxon>
        <taxon>Dikarya</taxon>
        <taxon>Basidiomycota</taxon>
        <taxon>Agaricomycotina</taxon>
        <taxon>Agaricomycetes</taxon>
        <taxon>Agaricomycetidae</taxon>
        <taxon>Agaricales</taxon>
        <taxon>Agaricineae</taxon>
        <taxon>Hydnangiaceae</taxon>
        <taxon>Laccaria</taxon>
    </lineage>
</organism>
<feature type="region of interest" description="Disordered" evidence="1">
    <location>
        <begin position="14"/>
        <end position="135"/>
    </location>
</feature>
<dbReference type="EMBL" id="DS547117">
    <property type="protein sequence ID" value="EDR04581.1"/>
    <property type="molecule type" value="Genomic_DNA"/>
</dbReference>
<proteinExistence type="predicted"/>
<accession>B0DLK1</accession>
<sequence>MFGGMFGGYIGPASLVRKTRHPPTTYPRHPPTTYPRRPPTSTLAHMDDDSNNPGLPCHKTSAWPSAHPPTNDVHRRRKSPTNDERPGHDDPPMNANDHPQTNLSKRPQRAGVKGHVEDSHNERVGMQAPRPKNPPCIIPHNVDFHQRTLPRRPTLPMLSKSWGEVAIPLIFRSSQGCTAVSIDTRTALARFIGHLWRHTLPQRGMAVRYLMRMQTLPKYIAHHVRSVKNAQPAASSRKENISEKETIFNYTKHATAVAIEPWYVWTENVHKPKFRVSVEDCMAENGTLRATCRACLTLRRERRVELERAAMGDLEHEQEAAALLQGDAEGVATTNADEFDAVFGDGADLMNLDLPDNKALTERESALLRNLKKELDKIKFETCDHCLEEGFGMNVEDGMCSSCRRDKADPVRKWSAANNVQPGLPFSIFPVNYSSNFSNSTRRTCMFERPD</sequence>